<dbReference type="Gene3D" id="1.10.287.130">
    <property type="match status" value="1"/>
</dbReference>
<dbReference type="Pfam" id="PF02518">
    <property type="entry name" value="HATPase_c"/>
    <property type="match status" value="1"/>
</dbReference>
<keyword evidence="13" id="KW-1185">Reference proteome</keyword>
<evidence type="ECO:0000256" key="3">
    <source>
        <dbReference type="ARBA" id="ARBA00012438"/>
    </source>
</evidence>
<feature type="domain" description="Histidine kinase" evidence="11">
    <location>
        <begin position="220"/>
        <end position="427"/>
    </location>
</feature>
<evidence type="ECO:0000256" key="10">
    <source>
        <dbReference type="SAM" id="Phobius"/>
    </source>
</evidence>
<dbReference type="AlphaFoldDB" id="A0A7X0AXM0"/>
<keyword evidence="10" id="KW-1133">Transmembrane helix</keyword>
<protein>
    <recommendedName>
        <fullName evidence="3">histidine kinase</fullName>
        <ecNumber evidence="3">2.7.13.3</ecNumber>
    </recommendedName>
</protein>
<dbReference type="InterPro" id="IPR003594">
    <property type="entry name" value="HATPase_dom"/>
</dbReference>
<dbReference type="InterPro" id="IPR036097">
    <property type="entry name" value="HisK_dim/P_sf"/>
</dbReference>
<dbReference type="InterPro" id="IPR005467">
    <property type="entry name" value="His_kinase_dom"/>
</dbReference>
<keyword evidence="7" id="KW-0547">Nucleotide-binding</keyword>
<keyword evidence="4" id="KW-1003">Cell membrane</keyword>
<feature type="transmembrane region" description="Helical" evidence="10">
    <location>
        <begin position="46"/>
        <end position="65"/>
    </location>
</feature>
<dbReference type="InterPro" id="IPR050980">
    <property type="entry name" value="2C_sensor_his_kinase"/>
</dbReference>
<dbReference type="PROSITE" id="PS50109">
    <property type="entry name" value="HIS_KIN"/>
    <property type="match status" value="1"/>
</dbReference>
<feature type="transmembrane region" description="Helical" evidence="10">
    <location>
        <begin position="77"/>
        <end position="95"/>
    </location>
</feature>
<dbReference type="Gene3D" id="3.30.565.10">
    <property type="entry name" value="Histidine kinase-like ATPase, C-terminal domain"/>
    <property type="match status" value="1"/>
</dbReference>
<evidence type="ECO:0000313" key="12">
    <source>
        <dbReference type="EMBL" id="MBB6251915.1"/>
    </source>
</evidence>
<feature type="transmembrane region" description="Helical" evidence="10">
    <location>
        <begin position="125"/>
        <end position="144"/>
    </location>
</feature>
<dbReference type="PANTHER" id="PTHR44936">
    <property type="entry name" value="SENSOR PROTEIN CREC"/>
    <property type="match status" value="1"/>
</dbReference>
<comment type="catalytic activity">
    <reaction evidence="1">
        <text>ATP + protein L-histidine = ADP + protein N-phospho-L-histidine.</text>
        <dbReference type="EC" id="2.7.13.3"/>
    </reaction>
</comment>
<dbReference type="EC" id="2.7.13.3" evidence="3"/>
<dbReference type="GO" id="GO:0005524">
    <property type="term" value="F:ATP binding"/>
    <property type="evidence" value="ECO:0007669"/>
    <property type="project" value="UniProtKB-KW"/>
</dbReference>
<evidence type="ECO:0000256" key="8">
    <source>
        <dbReference type="ARBA" id="ARBA00022777"/>
    </source>
</evidence>
<evidence type="ECO:0000313" key="13">
    <source>
        <dbReference type="Proteomes" id="UP000539175"/>
    </source>
</evidence>
<evidence type="ECO:0000256" key="1">
    <source>
        <dbReference type="ARBA" id="ARBA00000085"/>
    </source>
</evidence>
<gene>
    <name evidence="12" type="ORF">FHS74_002475</name>
</gene>
<dbReference type="InterPro" id="IPR003661">
    <property type="entry name" value="HisK_dim/P_dom"/>
</dbReference>
<comment type="subcellular location">
    <subcellularLocation>
        <location evidence="2">Cell membrane</location>
        <topology evidence="2">Multi-pass membrane protein</topology>
    </subcellularLocation>
</comment>
<dbReference type="EMBL" id="JACIIZ010000006">
    <property type="protein sequence ID" value="MBB6251915.1"/>
    <property type="molecule type" value="Genomic_DNA"/>
</dbReference>
<evidence type="ECO:0000259" key="11">
    <source>
        <dbReference type="PROSITE" id="PS50109"/>
    </source>
</evidence>
<organism evidence="12 13">
    <name type="scientific">Nitrospirillum iridis</name>
    <dbReference type="NCBI Taxonomy" id="765888"/>
    <lineage>
        <taxon>Bacteria</taxon>
        <taxon>Pseudomonadati</taxon>
        <taxon>Pseudomonadota</taxon>
        <taxon>Alphaproteobacteria</taxon>
        <taxon>Rhodospirillales</taxon>
        <taxon>Azospirillaceae</taxon>
        <taxon>Nitrospirillum</taxon>
    </lineage>
</organism>
<keyword evidence="6 12" id="KW-0808">Transferase</keyword>
<feature type="transmembrane region" description="Helical" evidence="10">
    <location>
        <begin position="164"/>
        <end position="184"/>
    </location>
</feature>
<reference evidence="12 13" key="1">
    <citation type="submission" date="2020-08" db="EMBL/GenBank/DDBJ databases">
        <title>Genomic Encyclopedia of Type Strains, Phase IV (KMG-IV): sequencing the most valuable type-strain genomes for metagenomic binning, comparative biology and taxonomic classification.</title>
        <authorList>
            <person name="Goeker M."/>
        </authorList>
    </citation>
    <scope>NUCLEOTIDE SEQUENCE [LARGE SCALE GENOMIC DNA]</scope>
    <source>
        <strain evidence="12 13">DSM 22198</strain>
    </source>
</reference>
<evidence type="ECO:0000256" key="4">
    <source>
        <dbReference type="ARBA" id="ARBA00022475"/>
    </source>
</evidence>
<evidence type="ECO:0000256" key="2">
    <source>
        <dbReference type="ARBA" id="ARBA00004651"/>
    </source>
</evidence>
<dbReference type="SUPFAM" id="SSF47384">
    <property type="entry name" value="Homodimeric domain of signal transducing histidine kinase"/>
    <property type="match status" value="1"/>
</dbReference>
<dbReference type="InterPro" id="IPR036890">
    <property type="entry name" value="HATPase_C_sf"/>
</dbReference>
<feature type="transmembrane region" description="Helical" evidence="10">
    <location>
        <begin position="15"/>
        <end position="40"/>
    </location>
</feature>
<comment type="caution">
    <text evidence="12">The sequence shown here is derived from an EMBL/GenBank/DDBJ whole genome shotgun (WGS) entry which is preliminary data.</text>
</comment>
<dbReference type="GO" id="GO:0005886">
    <property type="term" value="C:plasma membrane"/>
    <property type="evidence" value="ECO:0007669"/>
    <property type="project" value="UniProtKB-SubCell"/>
</dbReference>
<feature type="transmembrane region" description="Helical" evidence="10">
    <location>
        <begin position="101"/>
        <end position="118"/>
    </location>
</feature>
<evidence type="ECO:0000256" key="6">
    <source>
        <dbReference type="ARBA" id="ARBA00022679"/>
    </source>
</evidence>
<evidence type="ECO:0000256" key="9">
    <source>
        <dbReference type="ARBA" id="ARBA00022840"/>
    </source>
</evidence>
<sequence length="437" mass="47325">MEEISIQDTTNKNNLLLLVTLRWLAVGGQVVTIAAAQAWFDIELPLIPMAGVLLFLVLLNLVSLIRSRSSPHITSTELFLGLLLDVAALTMQLYLSGGATNPFISLFLLQVILGAVLLQSPLTWTLVAVTSACFVGLTAFHHDIALFSQGLASAGGAWPRVFDLYLAGTFICFLLASVLAVSFVTRINTNLRRRDARLSDLRQKSAEEDHIVRMGLLASGAAHELGTPLATLSVILNDWQHMPANQPQAEFLDEVAEMQAAVGRCKEIVSRILLTAGEARGEGAKRTTLVRFLDDVVDDWRRAHPDRTIDYANHIMDDVAIASDTAIKQSLFNVFDNALEASPQWVGIDVACHDGLLTVTVQDRGPGFAPDILTRFGKPYQSTKNRPGSGLGLFLTVNVARKLGGRVTAGNNPAGGATVELRLPIESLVIEDTDDGR</sequence>
<dbReference type="CDD" id="cd00082">
    <property type="entry name" value="HisKA"/>
    <property type="match status" value="1"/>
</dbReference>
<dbReference type="InterPro" id="IPR004358">
    <property type="entry name" value="Sig_transdc_His_kin-like_C"/>
</dbReference>
<name>A0A7X0AXM0_9PROT</name>
<dbReference type="PANTHER" id="PTHR44936:SF10">
    <property type="entry name" value="SENSOR PROTEIN RSTB"/>
    <property type="match status" value="1"/>
</dbReference>
<dbReference type="GO" id="GO:0000155">
    <property type="term" value="F:phosphorelay sensor kinase activity"/>
    <property type="evidence" value="ECO:0007669"/>
    <property type="project" value="InterPro"/>
</dbReference>
<proteinExistence type="predicted"/>
<keyword evidence="8 12" id="KW-0418">Kinase</keyword>
<dbReference type="SMART" id="SM00387">
    <property type="entry name" value="HATPase_c"/>
    <property type="match status" value="1"/>
</dbReference>
<dbReference type="SUPFAM" id="SSF55874">
    <property type="entry name" value="ATPase domain of HSP90 chaperone/DNA topoisomerase II/histidine kinase"/>
    <property type="match status" value="1"/>
</dbReference>
<keyword evidence="10" id="KW-0472">Membrane</keyword>
<keyword evidence="10" id="KW-0812">Transmembrane</keyword>
<dbReference type="Proteomes" id="UP000539175">
    <property type="component" value="Unassembled WGS sequence"/>
</dbReference>
<evidence type="ECO:0000256" key="7">
    <source>
        <dbReference type="ARBA" id="ARBA00022741"/>
    </source>
</evidence>
<keyword evidence="9" id="KW-0067">ATP-binding</keyword>
<dbReference type="RefSeq" id="WP_184800783.1">
    <property type="nucleotide sequence ID" value="NZ_JACIIZ010000006.1"/>
</dbReference>
<evidence type="ECO:0000256" key="5">
    <source>
        <dbReference type="ARBA" id="ARBA00022553"/>
    </source>
</evidence>
<keyword evidence="5" id="KW-0597">Phosphoprotein</keyword>
<accession>A0A7X0AXM0</accession>
<dbReference type="PRINTS" id="PR00344">
    <property type="entry name" value="BCTRLSENSOR"/>
</dbReference>